<sequence>MSIKRRAATVVASLGITTGGLFLAAAPASASAQGIWTCNAPTYMTGSGGHAGASLQCFGNSWDDKFNVAVTCKRWDNGYEYRHDGNIVQTGQVSTVWCDLNARIVHLAYVAW</sequence>
<protein>
    <recommendedName>
        <fullName evidence="4">Streptomyces killer toxin-like beta/gamma crystallin domain-containing protein</fullName>
    </recommendedName>
</protein>
<name>A0A1R1SNP4_9ACTN</name>
<reference evidence="2 3" key="1">
    <citation type="submission" date="2013-05" db="EMBL/GenBank/DDBJ databases">
        <title>Genome sequence of Streptomyces sparsogenes DSM 40356.</title>
        <authorList>
            <person name="Coyne S."/>
            <person name="Seebeck F.P."/>
        </authorList>
    </citation>
    <scope>NUCLEOTIDE SEQUENCE [LARGE SCALE GENOMIC DNA]</scope>
    <source>
        <strain evidence="2 3">DSM 40356</strain>
    </source>
</reference>
<feature type="signal peptide" evidence="1">
    <location>
        <begin position="1"/>
        <end position="32"/>
    </location>
</feature>
<dbReference type="AlphaFoldDB" id="A0A1R1SNP4"/>
<evidence type="ECO:0008006" key="4">
    <source>
        <dbReference type="Google" id="ProtNLM"/>
    </source>
</evidence>
<feature type="chain" id="PRO_5039440977" description="Streptomyces killer toxin-like beta/gamma crystallin domain-containing protein" evidence="1">
    <location>
        <begin position="33"/>
        <end position="112"/>
    </location>
</feature>
<keyword evidence="1" id="KW-0732">Signal</keyword>
<gene>
    <name evidence="2" type="ORF">SPAR_08861</name>
</gene>
<evidence type="ECO:0000256" key="1">
    <source>
        <dbReference type="SAM" id="SignalP"/>
    </source>
</evidence>
<accession>A0A1R1SNP4</accession>
<dbReference type="EMBL" id="ASQP01000130">
    <property type="protein sequence ID" value="OMI39847.1"/>
    <property type="molecule type" value="Genomic_DNA"/>
</dbReference>
<dbReference type="GeneID" id="96744742"/>
<organism evidence="2 3">
    <name type="scientific">Streptomyces sparsogenes DSM 40356</name>
    <dbReference type="NCBI Taxonomy" id="1331668"/>
    <lineage>
        <taxon>Bacteria</taxon>
        <taxon>Bacillati</taxon>
        <taxon>Actinomycetota</taxon>
        <taxon>Actinomycetes</taxon>
        <taxon>Kitasatosporales</taxon>
        <taxon>Streptomycetaceae</taxon>
        <taxon>Streptomyces</taxon>
    </lineage>
</organism>
<evidence type="ECO:0000313" key="3">
    <source>
        <dbReference type="Proteomes" id="UP000186168"/>
    </source>
</evidence>
<comment type="caution">
    <text evidence="2">The sequence shown here is derived from an EMBL/GenBank/DDBJ whole genome shotgun (WGS) entry which is preliminary data.</text>
</comment>
<dbReference type="RefSeq" id="WP_065963849.1">
    <property type="nucleotide sequence ID" value="NZ_ASQP01000130.1"/>
</dbReference>
<keyword evidence="3" id="KW-1185">Reference proteome</keyword>
<proteinExistence type="predicted"/>
<evidence type="ECO:0000313" key="2">
    <source>
        <dbReference type="EMBL" id="OMI39847.1"/>
    </source>
</evidence>
<dbReference type="Proteomes" id="UP000186168">
    <property type="component" value="Unassembled WGS sequence"/>
</dbReference>